<dbReference type="CDD" id="cd03794">
    <property type="entry name" value="GT4_WbuB-like"/>
    <property type="match status" value="1"/>
</dbReference>
<dbReference type="EMBL" id="JBHSBV010000002">
    <property type="protein sequence ID" value="MFC4200483.1"/>
    <property type="molecule type" value="Genomic_DNA"/>
</dbReference>
<proteinExistence type="predicted"/>
<protein>
    <submittedName>
        <fullName evidence="2">Glycosyltransferase family 4 protein</fullName>
    </submittedName>
</protein>
<dbReference type="InterPro" id="IPR028098">
    <property type="entry name" value="Glyco_trans_4-like_N"/>
</dbReference>
<dbReference type="Proteomes" id="UP001595848">
    <property type="component" value="Unassembled WGS sequence"/>
</dbReference>
<dbReference type="RefSeq" id="WP_217964267.1">
    <property type="nucleotide sequence ID" value="NZ_JAHTBN010000003.1"/>
</dbReference>
<name>A0ABV8NX02_9BURK</name>
<keyword evidence="3" id="KW-1185">Reference proteome</keyword>
<organism evidence="2 3">
    <name type="scientific">Candidimonas humi</name>
    <dbReference type="NCBI Taxonomy" id="683355"/>
    <lineage>
        <taxon>Bacteria</taxon>
        <taxon>Pseudomonadati</taxon>
        <taxon>Pseudomonadota</taxon>
        <taxon>Betaproteobacteria</taxon>
        <taxon>Burkholderiales</taxon>
        <taxon>Alcaligenaceae</taxon>
        <taxon>Candidimonas</taxon>
    </lineage>
</organism>
<evidence type="ECO:0000313" key="2">
    <source>
        <dbReference type="EMBL" id="MFC4200483.1"/>
    </source>
</evidence>
<sequence length="410" mass="45656">MHVVLISHWFPPTNIIGAIRPYQIARHFADQGDRVTVICTGESNFDQNLESDLSGIEVLRYSLPWITKYLEPSRAARSPFTKAMKGILRLAIYPDPFFLAAREIKTKARGLASARDSRIDLIISSALPFSTHVAARQVAKKLCVPWIADNRDLWALSPYRKSPRLLRYLDRAFERKILRDADACTVIGDMMKEALEGQIGPNASKRVFVIRNGADKLTPTSAGQDQAPMTGKLLFTYSGGLYSGYRDPTPVFDALAHLGLNCSIDFYGSEQNVVAGYIDKYPTLEITSHARVSHDAIQQIQERSNFLILALGSGKFEKGVLTGKFYEYIAARKPIIAICDEDSELAGLISKYELGIASRSPSRISEFIKDYISGRWTLGAIPVELTREHQLSRLRGMAIGIVDSFEQHAG</sequence>
<accession>A0ABV8NX02</accession>
<feature type="domain" description="Glycosyltransferase subfamily 4-like N-terminal" evidence="1">
    <location>
        <begin position="22"/>
        <end position="213"/>
    </location>
</feature>
<evidence type="ECO:0000259" key="1">
    <source>
        <dbReference type="Pfam" id="PF13579"/>
    </source>
</evidence>
<evidence type="ECO:0000313" key="3">
    <source>
        <dbReference type="Proteomes" id="UP001595848"/>
    </source>
</evidence>
<comment type="caution">
    <text evidence="2">The sequence shown here is derived from an EMBL/GenBank/DDBJ whole genome shotgun (WGS) entry which is preliminary data.</text>
</comment>
<reference evidence="3" key="1">
    <citation type="journal article" date="2019" name="Int. J. Syst. Evol. Microbiol.">
        <title>The Global Catalogue of Microorganisms (GCM) 10K type strain sequencing project: providing services to taxonomists for standard genome sequencing and annotation.</title>
        <authorList>
            <consortium name="The Broad Institute Genomics Platform"/>
            <consortium name="The Broad Institute Genome Sequencing Center for Infectious Disease"/>
            <person name="Wu L."/>
            <person name="Ma J."/>
        </authorList>
    </citation>
    <scope>NUCLEOTIDE SEQUENCE [LARGE SCALE GENOMIC DNA]</scope>
    <source>
        <strain evidence="3">LMG 24813</strain>
    </source>
</reference>
<gene>
    <name evidence="2" type="ORF">ACFOY1_05915</name>
</gene>
<dbReference type="Pfam" id="PF13579">
    <property type="entry name" value="Glyco_trans_4_4"/>
    <property type="match status" value="1"/>
</dbReference>